<evidence type="ECO:0000313" key="3">
    <source>
        <dbReference type="Proteomes" id="UP000027135"/>
    </source>
</evidence>
<dbReference type="OMA" id="NIMILRI"/>
<keyword evidence="3" id="KW-1185">Reference proteome</keyword>
<feature type="compositionally biased region" description="Acidic residues" evidence="1">
    <location>
        <begin position="172"/>
        <end position="190"/>
    </location>
</feature>
<dbReference type="GO" id="GO:0003676">
    <property type="term" value="F:nucleic acid binding"/>
    <property type="evidence" value="ECO:0007669"/>
    <property type="project" value="InterPro"/>
</dbReference>
<name>A0A067RIG6_ZOONE</name>
<organism evidence="2 3">
    <name type="scientific">Zootermopsis nevadensis</name>
    <name type="common">Dampwood termite</name>
    <dbReference type="NCBI Taxonomy" id="136037"/>
    <lineage>
        <taxon>Eukaryota</taxon>
        <taxon>Metazoa</taxon>
        <taxon>Ecdysozoa</taxon>
        <taxon>Arthropoda</taxon>
        <taxon>Hexapoda</taxon>
        <taxon>Insecta</taxon>
        <taxon>Pterygota</taxon>
        <taxon>Neoptera</taxon>
        <taxon>Polyneoptera</taxon>
        <taxon>Dictyoptera</taxon>
        <taxon>Blattodea</taxon>
        <taxon>Blattoidea</taxon>
        <taxon>Termitoidae</taxon>
        <taxon>Termopsidae</taxon>
        <taxon>Zootermopsis</taxon>
    </lineage>
</organism>
<accession>A0A067RIG6</accession>
<dbReference type="PANTHER" id="PTHR33939">
    <property type="entry name" value="PROTEIN CBG22215"/>
    <property type="match status" value="1"/>
</dbReference>
<feature type="region of interest" description="Disordered" evidence="1">
    <location>
        <begin position="169"/>
        <end position="200"/>
    </location>
</feature>
<dbReference type="EMBL" id="KK852456">
    <property type="protein sequence ID" value="KDR23616.1"/>
    <property type="molecule type" value="Genomic_DNA"/>
</dbReference>
<sequence length="200" mass="22547">MFQNLPPSLVVVLDNAPYHSVQADKTPSKYSVKCEIISCLQRHGVFCDPAMRKGQLYDLILTMKPKEKIFKIDQLLNAHGHIVVRSPAYVCDLSPMELAWSRLKNYVCENNVTGYLSLKRLLDLTEGIATVTAKDWEGYCQRVEQLEQQYWGQDGVVVDVMVSIIIANPNDSSDDNETSCEDVESEEATDFSDSKLARPL</sequence>
<dbReference type="PANTHER" id="PTHR33939:SF1">
    <property type="entry name" value="DUF4371 DOMAIN-CONTAINING PROTEIN"/>
    <property type="match status" value="1"/>
</dbReference>
<evidence type="ECO:0000256" key="1">
    <source>
        <dbReference type="SAM" id="MobiDB-lite"/>
    </source>
</evidence>
<dbReference type="Gene3D" id="3.30.420.10">
    <property type="entry name" value="Ribonuclease H-like superfamily/Ribonuclease H"/>
    <property type="match status" value="1"/>
</dbReference>
<dbReference type="Proteomes" id="UP000027135">
    <property type="component" value="Unassembled WGS sequence"/>
</dbReference>
<gene>
    <name evidence="2" type="ORF">L798_12176</name>
</gene>
<dbReference type="InterPro" id="IPR036397">
    <property type="entry name" value="RNaseH_sf"/>
</dbReference>
<dbReference type="AlphaFoldDB" id="A0A067RIG6"/>
<evidence type="ECO:0000313" key="2">
    <source>
        <dbReference type="EMBL" id="KDR23616.1"/>
    </source>
</evidence>
<evidence type="ECO:0008006" key="4">
    <source>
        <dbReference type="Google" id="ProtNLM"/>
    </source>
</evidence>
<proteinExistence type="predicted"/>
<dbReference type="eggNOG" id="ENOG502RZ9T">
    <property type="taxonomic scope" value="Eukaryota"/>
</dbReference>
<protein>
    <recommendedName>
        <fullName evidence="4">Tc1-like transposase DDE domain-containing protein</fullName>
    </recommendedName>
</protein>
<reference evidence="2 3" key="1">
    <citation type="journal article" date="2014" name="Nat. Commun.">
        <title>Molecular traces of alternative social organization in a termite genome.</title>
        <authorList>
            <person name="Terrapon N."/>
            <person name="Li C."/>
            <person name="Robertson H.M."/>
            <person name="Ji L."/>
            <person name="Meng X."/>
            <person name="Booth W."/>
            <person name="Chen Z."/>
            <person name="Childers C.P."/>
            <person name="Glastad K.M."/>
            <person name="Gokhale K."/>
            <person name="Gowin J."/>
            <person name="Gronenberg W."/>
            <person name="Hermansen R.A."/>
            <person name="Hu H."/>
            <person name="Hunt B.G."/>
            <person name="Huylmans A.K."/>
            <person name="Khalil S.M."/>
            <person name="Mitchell R.D."/>
            <person name="Munoz-Torres M.C."/>
            <person name="Mustard J.A."/>
            <person name="Pan H."/>
            <person name="Reese J.T."/>
            <person name="Scharf M.E."/>
            <person name="Sun F."/>
            <person name="Vogel H."/>
            <person name="Xiao J."/>
            <person name="Yang W."/>
            <person name="Yang Z."/>
            <person name="Yang Z."/>
            <person name="Zhou J."/>
            <person name="Zhu J."/>
            <person name="Brent C.S."/>
            <person name="Elsik C.G."/>
            <person name="Goodisman M.A."/>
            <person name="Liberles D.A."/>
            <person name="Roe R.M."/>
            <person name="Vargo E.L."/>
            <person name="Vilcinskas A."/>
            <person name="Wang J."/>
            <person name="Bornberg-Bauer E."/>
            <person name="Korb J."/>
            <person name="Zhang G."/>
            <person name="Liebig J."/>
        </authorList>
    </citation>
    <scope>NUCLEOTIDE SEQUENCE [LARGE SCALE GENOMIC DNA]</scope>
    <source>
        <tissue evidence="2">Whole organism</tissue>
    </source>
</reference>
<dbReference type="InParanoid" id="A0A067RIG6"/>